<dbReference type="GO" id="GO:0006646">
    <property type="term" value="P:phosphatidylethanolamine biosynthetic process"/>
    <property type="evidence" value="ECO:0007669"/>
    <property type="project" value="InterPro"/>
</dbReference>
<dbReference type="EC" id="2.7.7.14" evidence="10"/>
<dbReference type="InterPro" id="IPR041723">
    <property type="entry name" value="CCT"/>
</dbReference>
<name>A0A9D5HWT7_9CRYT</name>
<protein>
    <recommendedName>
        <fullName evidence="10">ethanolamine-phosphate cytidylyltransferase</fullName>
        <ecNumber evidence="10">2.7.7.14</ecNumber>
    </recommendedName>
    <alternativeName>
        <fullName evidence="11">CTP:phosphoethanolamine cytidylyltransferase</fullName>
    </alternativeName>
</protein>
<dbReference type="SUPFAM" id="SSF52374">
    <property type="entry name" value="Nucleotidylyl transferase"/>
    <property type="match status" value="2"/>
</dbReference>
<comment type="similarity">
    <text evidence="2">Belongs to the cytidylyltransferase family.</text>
</comment>
<keyword evidence="6" id="KW-0443">Lipid metabolism</keyword>
<dbReference type="NCBIfam" id="TIGR00125">
    <property type="entry name" value="cyt_tran_rel"/>
    <property type="match status" value="2"/>
</dbReference>
<dbReference type="CDD" id="cd02174">
    <property type="entry name" value="CCT"/>
    <property type="match status" value="1"/>
</dbReference>
<comment type="pathway">
    <text evidence="9">Phospholipid metabolism; phosphatidylethanolamine biosynthesis; phosphatidylethanolamine from ethanolamine: step 2/3.</text>
</comment>
<keyword evidence="3" id="KW-0444">Lipid biosynthesis</keyword>
<comment type="pathway">
    <text evidence="1">Lipid metabolism.</text>
</comment>
<evidence type="ECO:0000256" key="11">
    <source>
        <dbReference type="ARBA" id="ARBA00031473"/>
    </source>
</evidence>
<evidence type="ECO:0000256" key="8">
    <source>
        <dbReference type="ARBA" id="ARBA00023264"/>
    </source>
</evidence>
<evidence type="ECO:0000259" key="12">
    <source>
        <dbReference type="Pfam" id="PF01467"/>
    </source>
</evidence>
<feature type="domain" description="Cytidyltransferase-like" evidence="12">
    <location>
        <begin position="13"/>
        <end position="137"/>
    </location>
</feature>
<evidence type="ECO:0000256" key="5">
    <source>
        <dbReference type="ARBA" id="ARBA00022695"/>
    </source>
</evidence>
<dbReference type="PANTHER" id="PTHR45780:SF2">
    <property type="entry name" value="ETHANOLAMINE-PHOSPHATE CYTIDYLYLTRANSFERASE"/>
    <property type="match status" value="1"/>
</dbReference>
<dbReference type="AlphaFoldDB" id="A0A9D5HWT7"/>
<dbReference type="EMBL" id="JAPCXC010000058">
    <property type="protein sequence ID" value="KAJ1607511.1"/>
    <property type="molecule type" value="Genomic_DNA"/>
</dbReference>
<dbReference type="GO" id="GO:0004306">
    <property type="term" value="F:ethanolamine-phosphate cytidylyltransferase activity"/>
    <property type="evidence" value="ECO:0007669"/>
    <property type="project" value="UniProtKB-EC"/>
</dbReference>
<dbReference type="InterPro" id="IPR004821">
    <property type="entry name" value="Cyt_trans-like"/>
</dbReference>
<gene>
    <name evidence="13" type="ORF">OJ253_2311</name>
</gene>
<evidence type="ECO:0000256" key="6">
    <source>
        <dbReference type="ARBA" id="ARBA00023098"/>
    </source>
</evidence>
<dbReference type="InterPro" id="IPR014729">
    <property type="entry name" value="Rossmann-like_a/b/a_fold"/>
</dbReference>
<evidence type="ECO:0000256" key="10">
    <source>
        <dbReference type="ARBA" id="ARBA00024221"/>
    </source>
</evidence>
<feature type="domain" description="Cytidyltransferase-like" evidence="12">
    <location>
        <begin position="217"/>
        <end position="305"/>
    </location>
</feature>
<evidence type="ECO:0000256" key="7">
    <source>
        <dbReference type="ARBA" id="ARBA00023209"/>
    </source>
</evidence>
<evidence type="ECO:0000256" key="9">
    <source>
        <dbReference type="ARBA" id="ARBA00024191"/>
    </source>
</evidence>
<evidence type="ECO:0000256" key="3">
    <source>
        <dbReference type="ARBA" id="ARBA00022516"/>
    </source>
</evidence>
<evidence type="ECO:0000256" key="1">
    <source>
        <dbReference type="ARBA" id="ARBA00005189"/>
    </source>
</evidence>
<keyword evidence="8" id="KW-1208">Phospholipid metabolism</keyword>
<keyword evidence="5" id="KW-0548">Nucleotidyltransferase</keyword>
<dbReference type="GO" id="GO:0005737">
    <property type="term" value="C:cytoplasm"/>
    <property type="evidence" value="ECO:0007669"/>
    <property type="project" value="TreeGrafter"/>
</dbReference>
<proteinExistence type="inferred from homology"/>
<dbReference type="Proteomes" id="UP001067231">
    <property type="component" value="Unassembled WGS sequence"/>
</dbReference>
<sequence length="405" mass="46340">MDTKDLNSSRVFIDGVFDLMHAGHFNALRKAKKFGKELVVGINSDLDCYNLKGCYPIYNQNERGELMKGCKWVDEIVIGTPYKVKESLLNQLNCEYVAHGDDLALCSDGTDPYNEPRILGRLKIFQRTEGVSTTSVMTRIFRALGFKLEDDILPMNKLSNSNTFDVKERPSTSRIDKFLDGDYSPCQSLISASRLLSFANGIAPTKSVYNSNLNVTYVDGSFDIFHIGHIRFLERVKKIFGGILIIGIYDDTTAQLIYGNGFPILKMMERALTLLSMRVIDDVIFGVPMKITSKLIETYRINNIVSCKVIENYISPEYLKKNNLIDSENSGDYILKLEEYCYEVPKRMGIFYNDPILLNDEICTNKDIFLRIINKKDSIMHIIKKRWEKEINFYCDEVESKLSVP</sequence>
<dbReference type="Gene3D" id="3.40.50.620">
    <property type="entry name" value="HUPs"/>
    <property type="match status" value="2"/>
</dbReference>
<keyword evidence="4" id="KW-0808">Transferase</keyword>
<dbReference type="PANTHER" id="PTHR45780">
    <property type="entry name" value="ETHANOLAMINE-PHOSPHATE CYTIDYLYLTRANSFERASE"/>
    <property type="match status" value="1"/>
</dbReference>
<comment type="caution">
    <text evidence="13">The sequence shown here is derived from an EMBL/GenBank/DDBJ whole genome shotgun (WGS) entry which is preliminary data.</text>
</comment>
<dbReference type="InterPro" id="IPR044608">
    <property type="entry name" value="Ect1/PCYT2"/>
</dbReference>
<keyword evidence="7" id="KW-0594">Phospholipid biosynthesis</keyword>
<organism evidence="13">
    <name type="scientific">Cryptosporidium canis</name>
    <dbReference type="NCBI Taxonomy" id="195482"/>
    <lineage>
        <taxon>Eukaryota</taxon>
        <taxon>Sar</taxon>
        <taxon>Alveolata</taxon>
        <taxon>Apicomplexa</taxon>
        <taxon>Conoidasida</taxon>
        <taxon>Coccidia</taxon>
        <taxon>Eucoccidiorida</taxon>
        <taxon>Eimeriorina</taxon>
        <taxon>Cryptosporidiidae</taxon>
        <taxon>Cryptosporidium</taxon>
    </lineage>
</organism>
<accession>A0A9D5HWT7</accession>
<dbReference type="Pfam" id="PF01467">
    <property type="entry name" value="CTP_transf_like"/>
    <property type="match status" value="2"/>
</dbReference>
<evidence type="ECO:0000313" key="13">
    <source>
        <dbReference type="EMBL" id="KAJ1607511.1"/>
    </source>
</evidence>
<evidence type="ECO:0000256" key="4">
    <source>
        <dbReference type="ARBA" id="ARBA00022679"/>
    </source>
</evidence>
<dbReference type="OrthoDB" id="40021at2759"/>
<reference evidence="13" key="1">
    <citation type="submission" date="2022-10" db="EMBL/GenBank/DDBJ databases">
        <title>Adaptive evolution leads to modifications in subtelomeric GC content in a zoonotic Cryptosporidium species.</title>
        <authorList>
            <person name="Li J."/>
            <person name="Feng Y."/>
            <person name="Xiao L."/>
        </authorList>
    </citation>
    <scope>NUCLEOTIDE SEQUENCE</scope>
    <source>
        <strain evidence="13">33844</strain>
    </source>
</reference>
<evidence type="ECO:0000256" key="2">
    <source>
        <dbReference type="ARBA" id="ARBA00010101"/>
    </source>
</evidence>